<dbReference type="RefSeq" id="WP_169212054.1">
    <property type="nucleotide sequence ID" value="NZ_JAATNW010000010.1"/>
</dbReference>
<dbReference type="InterPro" id="IPR017853">
    <property type="entry name" value="GH"/>
</dbReference>
<keyword evidence="3" id="KW-0732">Signal</keyword>
<dbReference type="SUPFAM" id="SSF51011">
    <property type="entry name" value="Glycosyl hydrolase domain"/>
    <property type="match status" value="1"/>
</dbReference>
<dbReference type="Pfam" id="PF01055">
    <property type="entry name" value="Glyco_hydro_31_2nd"/>
    <property type="match status" value="1"/>
</dbReference>
<comment type="caution">
    <text evidence="7">The sequence shown here is derived from an EMBL/GenBank/DDBJ whole genome shotgun (WGS) entry which is preliminary data.</text>
</comment>
<proteinExistence type="inferred from homology"/>
<protein>
    <submittedName>
        <fullName evidence="7">DUF5110 domain-containing protein</fullName>
    </submittedName>
</protein>
<dbReference type="EMBL" id="JAATNW010000010">
    <property type="protein sequence ID" value="NMH61492.1"/>
    <property type="molecule type" value="Genomic_DNA"/>
</dbReference>
<organism evidence="7 8">
    <name type="scientific">Alteromonas ponticola</name>
    <dbReference type="NCBI Taxonomy" id="2720613"/>
    <lineage>
        <taxon>Bacteria</taxon>
        <taxon>Pseudomonadati</taxon>
        <taxon>Pseudomonadota</taxon>
        <taxon>Gammaproteobacteria</taxon>
        <taxon>Alteromonadales</taxon>
        <taxon>Alteromonadaceae</taxon>
        <taxon>Alteromonas/Salinimonas group</taxon>
        <taxon>Alteromonas</taxon>
    </lineage>
</organism>
<dbReference type="Gene3D" id="2.60.40.1180">
    <property type="entry name" value="Golgi alpha-mannosidase II"/>
    <property type="match status" value="2"/>
</dbReference>
<keyword evidence="2" id="KW-0378">Hydrolase</keyword>
<feature type="domain" description="Glycoside hydrolase family 31 TIM barrel" evidence="4">
    <location>
        <begin position="216"/>
        <end position="534"/>
    </location>
</feature>
<evidence type="ECO:0000259" key="5">
    <source>
        <dbReference type="Pfam" id="PF17137"/>
    </source>
</evidence>
<evidence type="ECO:0000259" key="6">
    <source>
        <dbReference type="Pfam" id="PF21365"/>
    </source>
</evidence>
<evidence type="ECO:0000256" key="2">
    <source>
        <dbReference type="RuleBase" id="RU361185"/>
    </source>
</evidence>
<gene>
    <name evidence="7" type="ORF">HCJ96_15790</name>
</gene>
<dbReference type="CDD" id="cd06595">
    <property type="entry name" value="GH31_u1"/>
    <property type="match status" value="1"/>
</dbReference>
<dbReference type="SUPFAM" id="SSF51445">
    <property type="entry name" value="(Trans)glycosidases"/>
    <property type="match status" value="1"/>
</dbReference>
<name>A0ABX1R8M8_9ALTE</name>
<sequence>MKNKLHLMLIMLVIPLMAFPSDAAANEAMVVEGNARFTVLTPQLVRLEYQEQGIFEDRPSLAFIDRILPVPELDMREDDGWLVIETSAMSLRYKKDSGKFNAENLIIIFQMEGKEVKWHPGIENTANLMGTTRTVDGFEGRTKLSDGSTLHLEQGLLSRAGWSLIDDSKTQLIEEKDGHSVAINRDHKQMDWYFFAHGQDYKAALKDFTRVAGKIPMPPRYAFGYWWSRYWSYSDWELRELVKTIDGYDIPLDVLIVDMDWHKTMRLTSKNPEPTPFNGMLGWTGYSWDKALFPDPERFLDWTEQQNLKVALNLHPADGIAPFEDQYPDMLEGLKDKTTVDGWIPYRLADPDWSANYFEHMLRPLEKQGVDFWWLDWQQWPTSKYVEGLSNTFWLNHQFFTDMKDQYPQKRPLLFHRWGGLGNHRYQVGFSGDAVISWNSLAFQPYFTATASNVGYGYWSHDIGGHIVNDKKLASDGELYLRWLQFGALSPILRTHASKSDVADRRIWMYPQHFPMMRDAIQLRYSLVPYIYTAARQAYDSGVSIIRPMYYDYPEKQAAYSAEQQYMLGDDMIVSPVTTPVDESSQLAEQSTWLPQGKWFEWFSGTLIDGGDLVKRNFALDEIPIYIKAGSIIPRYPQVKDLQDTPEQLVLTLIPGGDDAIRLYEDDGNSQAYQRGEAAWTEIGSQSHKGGLKLKVKAVQGSYKGMRKMRSYQLELPNRLPLLSVKVNGKPLPDNHLNYDAHKLHAIVDIPAMSVQNDVDIEIAYAKSGANLNGVAGTFRRLQSMGNRLKLMAAEDDWGATMPEAVSRIIEAPMQIYYQPESTPQVVERMQKALPTVEKLLGEMPQISEQQAKQLANSLHYEGH</sequence>
<evidence type="ECO:0000313" key="8">
    <source>
        <dbReference type="Proteomes" id="UP000709336"/>
    </source>
</evidence>
<dbReference type="Pfam" id="PF17137">
    <property type="entry name" value="DUF5110"/>
    <property type="match status" value="1"/>
</dbReference>
<dbReference type="InterPro" id="IPR048395">
    <property type="entry name" value="Glyco_hydro_31_C"/>
</dbReference>
<feature type="domain" description="DUF5110" evidence="5">
    <location>
        <begin position="649"/>
        <end position="717"/>
    </location>
</feature>
<comment type="similarity">
    <text evidence="1 2">Belongs to the glycosyl hydrolase 31 family.</text>
</comment>
<accession>A0ABX1R8M8</accession>
<evidence type="ECO:0000313" key="7">
    <source>
        <dbReference type="EMBL" id="NMH61492.1"/>
    </source>
</evidence>
<dbReference type="Pfam" id="PF21365">
    <property type="entry name" value="Glyco_hydro_31_3rd"/>
    <property type="match status" value="1"/>
</dbReference>
<keyword evidence="2" id="KW-0326">Glycosidase</keyword>
<reference evidence="7 8" key="1">
    <citation type="submission" date="2020-03" db="EMBL/GenBank/DDBJ databases">
        <title>Alteromonas ponticola sp. nov., isolated from seawater.</title>
        <authorList>
            <person name="Yoon J.-H."/>
            <person name="Kim Y.-O."/>
        </authorList>
    </citation>
    <scope>NUCLEOTIDE SEQUENCE [LARGE SCALE GENOMIC DNA]</scope>
    <source>
        <strain evidence="7 8">MYP5</strain>
    </source>
</reference>
<evidence type="ECO:0000259" key="4">
    <source>
        <dbReference type="Pfam" id="PF01055"/>
    </source>
</evidence>
<evidence type="ECO:0000256" key="3">
    <source>
        <dbReference type="SAM" id="SignalP"/>
    </source>
</evidence>
<feature type="domain" description="Glycosyl hydrolase family 31 C-terminal" evidence="6">
    <location>
        <begin position="542"/>
        <end position="633"/>
    </location>
</feature>
<dbReference type="PANTHER" id="PTHR22762">
    <property type="entry name" value="ALPHA-GLUCOSIDASE"/>
    <property type="match status" value="1"/>
</dbReference>
<dbReference type="InterPro" id="IPR033403">
    <property type="entry name" value="DUF5110"/>
</dbReference>
<evidence type="ECO:0000256" key="1">
    <source>
        <dbReference type="ARBA" id="ARBA00007806"/>
    </source>
</evidence>
<dbReference type="PANTHER" id="PTHR22762:SF89">
    <property type="entry name" value="ALPHA-XYLOSIDASE"/>
    <property type="match status" value="1"/>
</dbReference>
<dbReference type="InterPro" id="IPR000322">
    <property type="entry name" value="Glyco_hydro_31_TIM"/>
</dbReference>
<dbReference type="Proteomes" id="UP000709336">
    <property type="component" value="Unassembled WGS sequence"/>
</dbReference>
<feature type="chain" id="PRO_5046443190" evidence="3">
    <location>
        <begin position="24"/>
        <end position="864"/>
    </location>
</feature>
<keyword evidence="8" id="KW-1185">Reference proteome</keyword>
<dbReference type="Gene3D" id="3.20.20.80">
    <property type="entry name" value="Glycosidases"/>
    <property type="match status" value="1"/>
</dbReference>
<dbReference type="InterPro" id="IPR013780">
    <property type="entry name" value="Glyco_hydro_b"/>
</dbReference>
<feature type="signal peptide" evidence="3">
    <location>
        <begin position="1"/>
        <end position="23"/>
    </location>
</feature>